<dbReference type="Proteomes" id="UP000256661">
    <property type="component" value="Unassembled WGS sequence"/>
</dbReference>
<feature type="transmembrane region" description="Helical" evidence="1">
    <location>
        <begin position="229"/>
        <end position="249"/>
    </location>
</feature>
<feature type="transmembrane region" description="Helical" evidence="1">
    <location>
        <begin position="256"/>
        <end position="275"/>
    </location>
</feature>
<reference evidence="2 3" key="1">
    <citation type="submission" date="2018-08" db="EMBL/GenBank/DDBJ databases">
        <title>Sequencing the genomes of 1000 actinobacteria strains.</title>
        <authorList>
            <person name="Klenk H.-P."/>
        </authorList>
    </citation>
    <scope>NUCLEOTIDE SEQUENCE [LARGE SCALE GENOMIC DNA]</scope>
    <source>
        <strain evidence="2 3">DSM 43927</strain>
    </source>
</reference>
<organism evidence="2 3">
    <name type="scientific">Thermomonospora umbrina</name>
    <dbReference type="NCBI Taxonomy" id="111806"/>
    <lineage>
        <taxon>Bacteria</taxon>
        <taxon>Bacillati</taxon>
        <taxon>Actinomycetota</taxon>
        <taxon>Actinomycetes</taxon>
        <taxon>Streptosporangiales</taxon>
        <taxon>Thermomonosporaceae</taxon>
        <taxon>Thermomonospora</taxon>
    </lineage>
</organism>
<feature type="transmembrane region" description="Helical" evidence="1">
    <location>
        <begin position="295"/>
        <end position="318"/>
    </location>
</feature>
<keyword evidence="3" id="KW-1185">Reference proteome</keyword>
<feature type="transmembrane region" description="Helical" evidence="1">
    <location>
        <begin position="146"/>
        <end position="167"/>
    </location>
</feature>
<keyword evidence="1" id="KW-0812">Transmembrane</keyword>
<feature type="transmembrane region" description="Helical" evidence="1">
    <location>
        <begin position="29"/>
        <end position="49"/>
    </location>
</feature>
<proteinExistence type="predicted"/>
<dbReference type="AlphaFoldDB" id="A0A3D9SR43"/>
<comment type="caution">
    <text evidence="2">The sequence shown here is derived from an EMBL/GenBank/DDBJ whole genome shotgun (WGS) entry which is preliminary data.</text>
</comment>
<keyword evidence="1" id="KW-0472">Membrane</keyword>
<sequence length="334" mass="34851">MTQDLAGLPAAKGVGARWSTARRAAGHGAALSMSLYLSVKVVWVVMALFGDAPDGFGTADWMALNAVTVVMAVTGVALGLALARPWGRRLRPEPVLFFSWVGAGFLVPMLPYAMLSGVLGAVGVGSGGDGGDGADEPSLMPQWETAFLTIGFAGMAVGLAVAVPIYLRERWPRAFLGQVGQGRLRSSKPIKAAMAVALALGLLWSSWALGATLGFDPARRDHLDLNGRLLSGSSGVWALLGAWSVWVLTRRRPAGLPLWIPLTLAFGASGSLFAWSAWKLPMVILRPGGFETAEYLALAIVEHTLAIGVGLTLMSAVLRAARGTAGAASTAHLQ</sequence>
<evidence type="ECO:0000256" key="1">
    <source>
        <dbReference type="SAM" id="Phobius"/>
    </source>
</evidence>
<dbReference type="RefSeq" id="WP_116023867.1">
    <property type="nucleotide sequence ID" value="NZ_QTTT01000001.1"/>
</dbReference>
<dbReference type="OrthoDB" id="3402897at2"/>
<evidence type="ECO:0000313" key="2">
    <source>
        <dbReference type="EMBL" id="REE98409.1"/>
    </source>
</evidence>
<feature type="transmembrane region" description="Helical" evidence="1">
    <location>
        <begin position="95"/>
        <end position="115"/>
    </location>
</feature>
<accession>A0A3D9SR43</accession>
<feature type="transmembrane region" description="Helical" evidence="1">
    <location>
        <begin position="61"/>
        <end position="83"/>
    </location>
</feature>
<dbReference type="EMBL" id="QTTT01000001">
    <property type="protein sequence ID" value="REE98409.1"/>
    <property type="molecule type" value="Genomic_DNA"/>
</dbReference>
<evidence type="ECO:0000313" key="3">
    <source>
        <dbReference type="Proteomes" id="UP000256661"/>
    </source>
</evidence>
<protein>
    <submittedName>
        <fullName evidence="2">Uncharacterized protein</fullName>
    </submittedName>
</protein>
<gene>
    <name evidence="2" type="ORF">DFJ69_3897</name>
</gene>
<feature type="transmembrane region" description="Helical" evidence="1">
    <location>
        <begin position="192"/>
        <end position="209"/>
    </location>
</feature>
<name>A0A3D9SR43_9ACTN</name>
<keyword evidence="1" id="KW-1133">Transmembrane helix</keyword>